<keyword evidence="2 3" id="KW-0808">Transferase</keyword>
<protein>
    <submittedName>
        <fullName evidence="3">ADP-heptose--LPS heptosyltransferase</fullName>
    </submittedName>
</protein>
<evidence type="ECO:0000256" key="2">
    <source>
        <dbReference type="ARBA" id="ARBA00022679"/>
    </source>
</evidence>
<dbReference type="PANTHER" id="PTHR30160:SF22">
    <property type="entry name" value="LIPOPOLYSACCHARIDE CORE BIOSYNTHESIS PROTEIN"/>
    <property type="match status" value="1"/>
</dbReference>
<dbReference type="Gene3D" id="3.40.50.2000">
    <property type="entry name" value="Glycogen Phosphorylase B"/>
    <property type="match status" value="2"/>
</dbReference>
<name>A0A1Q6FCD0_9BACT</name>
<accession>A0A1Q6FCD0</accession>
<dbReference type="GO" id="GO:0005829">
    <property type="term" value="C:cytosol"/>
    <property type="evidence" value="ECO:0007669"/>
    <property type="project" value="TreeGrafter"/>
</dbReference>
<dbReference type="STRING" id="28117.BHV66_00020"/>
<evidence type="ECO:0000313" key="3">
    <source>
        <dbReference type="EMBL" id="OKY96505.1"/>
    </source>
</evidence>
<sequence length="343" mass="38505">MPRKNKKLPRHLLVIRTSAMGDVAMLPHALRALKEAYPEVKVTVATKSLFHPFFEGVDVDFLDIETRRTHRGIRGAIRFAREAAELKIDAVADMHNVLRSKMVRAALHLRGIPVSVIHKGRIEKYMRLGRGSEGVKPLKHTVIRYCDVFRRLGFDFPDPRPAEKRPRPNPMGEKQGIWIGFAPFSAQPGKTYPEKLSAEAVRLLSGRFDRVFVHSGGGEEAEFARRMEALYPNVTALYGKIKLGDEMNLISNLDCVVSMDSLVMHLASLMATPTVSVWGATHPGLGFLGYGFGQEGVLQTDFACRPCSVYGKKPCKYGDYRCIWSIEPQMILDRVERLVGKTE</sequence>
<dbReference type="SUPFAM" id="SSF53756">
    <property type="entry name" value="UDP-Glycosyltransferase/glycogen phosphorylase"/>
    <property type="match status" value="1"/>
</dbReference>
<evidence type="ECO:0000313" key="4">
    <source>
        <dbReference type="Proteomes" id="UP000187417"/>
    </source>
</evidence>
<comment type="caution">
    <text evidence="3">The sequence shown here is derived from an EMBL/GenBank/DDBJ whole genome shotgun (WGS) entry which is preliminary data.</text>
</comment>
<dbReference type="GO" id="GO:0009244">
    <property type="term" value="P:lipopolysaccharide core region biosynthetic process"/>
    <property type="evidence" value="ECO:0007669"/>
    <property type="project" value="TreeGrafter"/>
</dbReference>
<dbReference type="EMBL" id="MNQH01000001">
    <property type="protein sequence ID" value="OKY96505.1"/>
    <property type="molecule type" value="Genomic_DNA"/>
</dbReference>
<proteinExistence type="predicted"/>
<reference evidence="3 4" key="1">
    <citation type="journal article" date="2016" name="Nat. Biotechnol.">
        <title>Measurement of bacterial replication rates in microbial communities.</title>
        <authorList>
            <person name="Brown C.T."/>
            <person name="Olm M.R."/>
            <person name="Thomas B.C."/>
            <person name="Banfield J.F."/>
        </authorList>
    </citation>
    <scope>NUCLEOTIDE SEQUENCE [LARGE SCALE GENOMIC DNA]</scope>
    <source>
        <strain evidence="3">CAG:67_53_122</strain>
    </source>
</reference>
<dbReference type="GeneID" id="73802835"/>
<dbReference type="Proteomes" id="UP000187417">
    <property type="component" value="Unassembled WGS sequence"/>
</dbReference>
<dbReference type="RefSeq" id="WP_004328459.1">
    <property type="nucleotide sequence ID" value="NZ_BAAFKT010000010.1"/>
</dbReference>
<keyword evidence="1" id="KW-0328">Glycosyltransferase</keyword>
<dbReference type="Pfam" id="PF01075">
    <property type="entry name" value="Glyco_transf_9"/>
    <property type="match status" value="1"/>
</dbReference>
<dbReference type="CDD" id="cd03789">
    <property type="entry name" value="GT9_LPS_heptosyltransferase"/>
    <property type="match status" value="1"/>
</dbReference>
<dbReference type="InterPro" id="IPR051199">
    <property type="entry name" value="LPS_LOS_Heptosyltrfase"/>
</dbReference>
<dbReference type="AlphaFoldDB" id="A0A1Q6FCD0"/>
<dbReference type="PANTHER" id="PTHR30160">
    <property type="entry name" value="TETRAACYLDISACCHARIDE 4'-KINASE-RELATED"/>
    <property type="match status" value="1"/>
</dbReference>
<organism evidence="3 4">
    <name type="scientific">Alistipes putredinis</name>
    <dbReference type="NCBI Taxonomy" id="28117"/>
    <lineage>
        <taxon>Bacteria</taxon>
        <taxon>Pseudomonadati</taxon>
        <taxon>Bacteroidota</taxon>
        <taxon>Bacteroidia</taxon>
        <taxon>Bacteroidales</taxon>
        <taxon>Rikenellaceae</taxon>
        <taxon>Alistipes</taxon>
    </lineage>
</organism>
<evidence type="ECO:0000256" key="1">
    <source>
        <dbReference type="ARBA" id="ARBA00022676"/>
    </source>
</evidence>
<gene>
    <name evidence="3" type="ORF">BHV66_00020</name>
</gene>
<dbReference type="InterPro" id="IPR002201">
    <property type="entry name" value="Glyco_trans_9"/>
</dbReference>
<dbReference type="GO" id="GO:0008713">
    <property type="term" value="F:ADP-heptose-lipopolysaccharide heptosyltransferase activity"/>
    <property type="evidence" value="ECO:0007669"/>
    <property type="project" value="TreeGrafter"/>
</dbReference>